<dbReference type="PANTHER" id="PTHR34383">
    <property type="entry name" value="POLYPHOSPHATE:AMP PHOSPHOTRANSFERASE-RELATED"/>
    <property type="match status" value="1"/>
</dbReference>
<organism evidence="3 4">
    <name type="scientific">Cellulomonas wangleii</name>
    <dbReference type="NCBI Taxonomy" id="2816956"/>
    <lineage>
        <taxon>Bacteria</taxon>
        <taxon>Bacillati</taxon>
        <taxon>Actinomycetota</taxon>
        <taxon>Actinomycetes</taxon>
        <taxon>Micrococcales</taxon>
        <taxon>Cellulomonadaceae</taxon>
        <taxon>Cellulomonas</taxon>
    </lineage>
</organism>
<name>A0ABX8D254_9CELL</name>
<evidence type="ECO:0000313" key="3">
    <source>
        <dbReference type="EMBL" id="QVI61554.1"/>
    </source>
</evidence>
<evidence type="ECO:0000259" key="2">
    <source>
        <dbReference type="Pfam" id="PF03976"/>
    </source>
</evidence>
<dbReference type="GO" id="GO:0016301">
    <property type="term" value="F:kinase activity"/>
    <property type="evidence" value="ECO:0007669"/>
    <property type="project" value="UniProtKB-KW"/>
</dbReference>
<proteinExistence type="predicted"/>
<reference evidence="3 4" key="1">
    <citation type="submission" date="2021-05" db="EMBL/GenBank/DDBJ databases">
        <title>Novel species in genus Cellulomonas.</title>
        <authorList>
            <person name="Zhang G."/>
        </authorList>
    </citation>
    <scope>NUCLEOTIDE SEQUENCE [LARGE SCALE GENOMIC DNA]</scope>
    <source>
        <strain evidence="4">zg-ZUI222</strain>
    </source>
</reference>
<feature type="compositionally biased region" description="Basic and acidic residues" evidence="1">
    <location>
        <begin position="34"/>
        <end position="55"/>
    </location>
</feature>
<dbReference type="InterPro" id="IPR027417">
    <property type="entry name" value="P-loop_NTPase"/>
</dbReference>
<feature type="domain" description="Polyphosphate kinase-2-related" evidence="2">
    <location>
        <begin position="118"/>
        <end position="331"/>
    </location>
</feature>
<dbReference type="RefSeq" id="WP_207339132.1">
    <property type="nucleotide sequence ID" value="NZ_CP074405.1"/>
</dbReference>
<keyword evidence="3" id="KW-0418">Kinase</keyword>
<keyword evidence="4" id="KW-1185">Reference proteome</keyword>
<evidence type="ECO:0000256" key="1">
    <source>
        <dbReference type="SAM" id="MobiDB-lite"/>
    </source>
</evidence>
<feature type="compositionally biased region" description="Basic and acidic residues" evidence="1">
    <location>
        <begin position="10"/>
        <end position="27"/>
    </location>
</feature>
<protein>
    <submittedName>
        <fullName evidence="3">Polyphosphate kinase 2 family protein</fullName>
    </submittedName>
</protein>
<dbReference type="SUPFAM" id="SSF52540">
    <property type="entry name" value="P-loop containing nucleoside triphosphate hydrolases"/>
    <property type="match status" value="1"/>
</dbReference>
<sequence>MAKKKSGTKASEKSSDAKGSGKPEGKAGRKARKKADEKLQKAARKVEKAERKAAEAEQEAAARAAVARDAAVEGLTAQRDTAIELLRARPGFVLTELDTASTPGFEGSRAQCKGALGAIGSDLADLQERLYAHGRTGGDRSVLLVLQGLDTSGKGGMVRHVLGQVDPQGVALHAFGVPTPEEARHHYLWRIRRALPRPGRIGVFDRSHYEDVLVARVDGLVAPEVWERRYDEINRFEAQAAAAGTTVVKVLLWVSPDEQLRRLRKRLERPDKHWKYSPSDVDARSRRPAYEAAYQDVLDRTSTDAAPWYVVPADDKWYARLAVSALLHRALTDLDLGWPEAAFDVAAEMARLDATR</sequence>
<feature type="region of interest" description="Disordered" evidence="1">
    <location>
        <begin position="1"/>
        <end position="55"/>
    </location>
</feature>
<dbReference type="InterPro" id="IPR022300">
    <property type="entry name" value="PPK2-rel_1"/>
</dbReference>
<evidence type="ECO:0000313" key="4">
    <source>
        <dbReference type="Proteomes" id="UP000677804"/>
    </source>
</evidence>
<dbReference type="PANTHER" id="PTHR34383:SF3">
    <property type="entry name" value="POLYPHOSPHATE:AMP PHOSPHOTRANSFERASE"/>
    <property type="match status" value="1"/>
</dbReference>
<dbReference type="Pfam" id="PF03976">
    <property type="entry name" value="PPK2"/>
    <property type="match status" value="1"/>
</dbReference>
<dbReference type="Gene3D" id="3.40.50.300">
    <property type="entry name" value="P-loop containing nucleotide triphosphate hydrolases"/>
    <property type="match status" value="1"/>
</dbReference>
<dbReference type="EMBL" id="CP074405">
    <property type="protein sequence ID" value="QVI61554.1"/>
    <property type="molecule type" value="Genomic_DNA"/>
</dbReference>
<dbReference type="Proteomes" id="UP000677804">
    <property type="component" value="Chromosome"/>
</dbReference>
<dbReference type="InterPro" id="IPR022488">
    <property type="entry name" value="PPK2-related"/>
</dbReference>
<dbReference type="NCBIfam" id="TIGR03709">
    <property type="entry name" value="PPK2_rel_1"/>
    <property type="match status" value="1"/>
</dbReference>
<accession>A0ABX8D254</accession>
<gene>
    <name evidence="3" type="ORF">KG103_13910</name>
</gene>
<keyword evidence="3" id="KW-0808">Transferase</keyword>